<evidence type="ECO:0000313" key="5">
    <source>
        <dbReference type="EMBL" id="TCL36369.1"/>
    </source>
</evidence>
<evidence type="ECO:0000313" key="6">
    <source>
        <dbReference type="Proteomes" id="UP000295063"/>
    </source>
</evidence>
<gene>
    <name evidence="5" type="ORF">EV210_1084</name>
</gene>
<accession>A0A4V2Q8G6</accession>
<dbReference type="OrthoDB" id="9778236at2"/>
<comment type="caution">
    <text evidence="5">The sequence shown here is derived from an EMBL/GenBank/DDBJ whole genome shotgun (WGS) entry which is preliminary data.</text>
</comment>
<dbReference type="RefSeq" id="WP_132080899.1">
    <property type="nucleotide sequence ID" value="NZ_SLUI01000008.1"/>
</dbReference>
<keyword evidence="2" id="KW-0175">Coiled coil</keyword>
<dbReference type="Gene3D" id="2.40.30.170">
    <property type="match status" value="1"/>
</dbReference>
<feature type="domain" description="YbhG-like alpha-helical hairpin" evidence="3">
    <location>
        <begin position="76"/>
        <end position="191"/>
    </location>
</feature>
<feature type="domain" description="CusB-like beta-barrel" evidence="4">
    <location>
        <begin position="239"/>
        <end position="322"/>
    </location>
</feature>
<dbReference type="InterPro" id="IPR058792">
    <property type="entry name" value="Beta-barrel_RND_2"/>
</dbReference>
<dbReference type="Proteomes" id="UP000295063">
    <property type="component" value="Unassembled WGS sequence"/>
</dbReference>
<organism evidence="5 6">
    <name type="scientific">Anaerospora hongkongensis</name>
    <dbReference type="NCBI Taxonomy" id="244830"/>
    <lineage>
        <taxon>Bacteria</taxon>
        <taxon>Bacillati</taxon>
        <taxon>Bacillota</taxon>
        <taxon>Negativicutes</taxon>
        <taxon>Selenomonadales</taxon>
        <taxon>Sporomusaceae</taxon>
        <taxon>Anaerospora</taxon>
    </lineage>
</organism>
<evidence type="ECO:0000256" key="1">
    <source>
        <dbReference type="ARBA" id="ARBA00004196"/>
    </source>
</evidence>
<dbReference type="GO" id="GO:0030313">
    <property type="term" value="C:cell envelope"/>
    <property type="evidence" value="ECO:0007669"/>
    <property type="project" value="UniProtKB-SubCell"/>
</dbReference>
<reference evidence="5 6" key="1">
    <citation type="submission" date="2019-03" db="EMBL/GenBank/DDBJ databases">
        <title>Genomic Encyclopedia of Type Strains, Phase IV (KMG-IV): sequencing the most valuable type-strain genomes for metagenomic binning, comparative biology and taxonomic classification.</title>
        <authorList>
            <person name="Goeker M."/>
        </authorList>
    </citation>
    <scope>NUCLEOTIDE SEQUENCE [LARGE SCALE GENOMIC DNA]</scope>
    <source>
        <strain evidence="5 6">DSM 15969</strain>
    </source>
</reference>
<dbReference type="InterPro" id="IPR050465">
    <property type="entry name" value="UPF0194_transport"/>
</dbReference>
<dbReference type="SUPFAM" id="SSF111369">
    <property type="entry name" value="HlyD-like secretion proteins"/>
    <property type="match status" value="2"/>
</dbReference>
<dbReference type="PANTHER" id="PTHR32347:SF23">
    <property type="entry name" value="BLL5650 PROTEIN"/>
    <property type="match status" value="1"/>
</dbReference>
<dbReference type="AlphaFoldDB" id="A0A4V2Q8G6"/>
<keyword evidence="6" id="KW-1185">Reference proteome</keyword>
<evidence type="ECO:0000259" key="3">
    <source>
        <dbReference type="Pfam" id="PF25881"/>
    </source>
</evidence>
<name>A0A4V2Q8G6_9FIRM</name>
<comment type="subcellular location">
    <subcellularLocation>
        <location evidence="1">Cell envelope</location>
    </subcellularLocation>
</comment>
<sequence>MNKKIVAIGLLLLVLAAATAYKLYHREAETMTATGTIEVTRVDISPKVGGQLVELLVKEGDSVQAGQKVARVSRPDLDAQLLRDEAAYKRAEIQLTDLQKGSRPQEKEDALTSVVSARVLYNKAQSDYQRYAELFAKGAISAQQLESSKAGRDVAYQTYMAAQSRQGIVEEGNRIDVVDAQRLEVERNKAIVEASRTVVNDTTVISPGVGTVVSKNVEAGEYVNAGNPIITVVKLSECWVKVYIASTQLGQISLNQEVQVKVDSYPERIFHGVISEISQTAEFTPRQSLTQRERANMVFGVKVRVDNPDGILKAGMPADVRIP</sequence>
<dbReference type="Gene3D" id="2.40.50.100">
    <property type="match status" value="1"/>
</dbReference>
<dbReference type="EMBL" id="SLUI01000008">
    <property type="protein sequence ID" value="TCL36369.1"/>
    <property type="molecule type" value="Genomic_DNA"/>
</dbReference>
<evidence type="ECO:0000259" key="4">
    <source>
        <dbReference type="Pfam" id="PF25954"/>
    </source>
</evidence>
<proteinExistence type="predicted"/>
<dbReference type="Gene3D" id="1.10.287.470">
    <property type="entry name" value="Helix hairpin bin"/>
    <property type="match status" value="1"/>
</dbReference>
<evidence type="ECO:0000256" key="2">
    <source>
        <dbReference type="ARBA" id="ARBA00023054"/>
    </source>
</evidence>
<dbReference type="PANTHER" id="PTHR32347">
    <property type="entry name" value="EFFLUX SYSTEM COMPONENT YKNX-RELATED"/>
    <property type="match status" value="1"/>
</dbReference>
<protein>
    <submittedName>
        <fullName evidence="5">HlyD family secretion protein</fullName>
    </submittedName>
</protein>
<dbReference type="InterPro" id="IPR059052">
    <property type="entry name" value="HH_YbhG-like"/>
</dbReference>
<dbReference type="Pfam" id="PF25954">
    <property type="entry name" value="Beta-barrel_RND_2"/>
    <property type="match status" value="1"/>
</dbReference>
<dbReference type="Pfam" id="PF25881">
    <property type="entry name" value="HH_YBHG"/>
    <property type="match status" value="1"/>
</dbReference>